<evidence type="ECO:0000256" key="4">
    <source>
        <dbReference type="ARBA" id="ARBA00023136"/>
    </source>
</evidence>
<feature type="transmembrane region" description="Helical" evidence="6">
    <location>
        <begin position="350"/>
        <end position="370"/>
    </location>
</feature>
<dbReference type="GO" id="GO:0016020">
    <property type="term" value="C:membrane"/>
    <property type="evidence" value="ECO:0007669"/>
    <property type="project" value="UniProtKB-SubCell"/>
</dbReference>
<dbReference type="InterPro" id="IPR005828">
    <property type="entry name" value="MFS_sugar_transport-like"/>
</dbReference>
<organism evidence="8 9">
    <name type="scientific">Exaiptasia diaphana</name>
    <name type="common">Tropical sea anemone</name>
    <name type="synonym">Aiptasia pulchella</name>
    <dbReference type="NCBI Taxonomy" id="2652724"/>
    <lineage>
        <taxon>Eukaryota</taxon>
        <taxon>Metazoa</taxon>
        <taxon>Cnidaria</taxon>
        <taxon>Anthozoa</taxon>
        <taxon>Hexacorallia</taxon>
        <taxon>Actiniaria</taxon>
        <taxon>Aiptasiidae</taxon>
        <taxon>Exaiptasia</taxon>
    </lineage>
</organism>
<comment type="subcellular location">
    <subcellularLocation>
        <location evidence="1">Membrane</location>
        <topology evidence="1">Multi-pass membrane protein</topology>
    </subcellularLocation>
</comment>
<dbReference type="OrthoDB" id="3936150at2759"/>
<keyword evidence="4 6" id="KW-0472">Membrane</keyword>
<evidence type="ECO:0000313" key="9">
    <source>
        <dbReference type="Proteomes" id="UP000887567"/>
    </source>
</evidence>
<protein>
    <recommendedName>
        <fullName evidence="7">Major facilitator superfamily (MFS) profile domain-containing protein</fullName>
    </recommendedName>
</protein>
<feature type="transmembrane region" description="Helical" evidence="6">
    <location>
        <begin position="234"/>
        <end position="252"/>
    </location>
</feature>
<dbReference type="KEGG" id="epa:110239080"/>
<keyword evidence="2 6" id="KW-0812">Transmembrane</keyword>
<feature type="transmembrane region" description="Helical" evidence="6">
    <location>
        <begin position="37"/>
        <end position="54"/>
    </location>
</feature>
<feature type="transmembrane region" description="Helical" evidence="6">
    <location>
        <begin position="382"/>
        <end position="400"/>
    </location>
</feature>
<dbReference type="CDD" id="cd17317">
    <property type="entry name" value="MFS_SLC22"/>
    <property type="match status" value="1"/>
</dbReference>
<dbReference type="PANTHER" id="PTHR24064">
    <property type="entry name" value="SOLUTE CARRIER FAMILY 22 MEMBER"/>
    <property type="match status" value="1"/>
</dbReference>
<evidence type="ECO:0000313" key="8">
    <source>
        <dbReference type="EnsemblMetazoa" id="XP_020900447.1"/>
    </source>
</evidence>
<dbReference type="InterPro" id="IPR036259">
    <property type="entry name" value="MFS_trans_sf"/>
</dbReference>
<feature type="transmembrane region" description="Helical" evidence="6">
    <location>
        <begin position="147"/>
        <end position="167"/>
    </location>
</feature>
<keyword evidence="9" id="KW-1185">Reference proteome</keyword>
<dbReference type="EnsemblMetazoa" id="XM_021044788.2">
    <property type="protein sequence ID" value="XP_020900447.1"/>
    <property type="gene ID" value="LOC110239080"/>
</dbReference>
<evidence type="ECO:0000256" key="2">
    <source>
        <dbReference type="ARBA" id="ARBA00022692"/>
    </source>
</evidence>
<evidence type="ECO:0000256" key="1">
    <source>
        <dbReference type="ARBA" id="ARBA00004141"/>
    </source>
</evidence>
<dbReference type="InterPro" id="IPR020846">
    <property type="entry name" value="MFS_dom"/>
</dbReference>
<dbReference type="Proteomes" id="UP000887567">
    <property type="component" value="Unplaced"/>
</dbReference>
<dbReference type="Pfam" id="PF00083">
    <property type="entry name" value="Sugar_tr"/>
    <property type="match status" value="1"/>
</dbReference>
<keyword evidence="3 6" id="KW-1133">Transmembrane helix</keyword>
<dbReference type="GO" id="GO:0022857">
    <property type="term" value="F:transmembrane transporter activity"/>
    <property type="evidence" value="ECO:0007669"/>
    <property type="project" value="InterPro"/>
</dbReference>
<evidence type="ECO:0000259" key="7">
    <source>
        <dbReference type="PROSITE" id="PS50850"/>
    </source>
</evidence>
<feature type="transmembrane region" description="Helical" evidence="6">
    <location>
        <begin position="205"/>
        <end position="228"/>
    </location>
</feature>
<evidence type="ECO:0000256" key="3">
    <source>
        <dbReference type="ARBA" id="ARBA00022989"/>
    </source>
</evidence>
<feature type="transmembrane region" description="Helical" evidence="6">
    <location>
        <begin position="438"/>
        <end position="462"/>
    </location>
</feature>
<dbReference type="SUPFAM" id="SSF103473">
    <property type="entry name" value="MFS general substrate transporter"/>
    <property type="match status" value="1"/>
</dbReference>
<feature type="transmembrane region" description="Helical" evidence="6">
    <location>
        <begin position="316"/>
        <end position="338"/>
    </location>
</feature>
<feature type="compositionally biased region" description="Basic and acidic residues" evidence="5">
    <location>
        <begin position="514"/>
        <end position="524"/>
    </location>
</feature>
<dbReference type="AlphaFoldDB" id="A0A913X9E0"/>
<dbReference type="PROSITE" id="PS50850">
    <property type="entry name" value="MFS"/>
    <property type="match status" value="1"/>
</dbReference>
<proteinExistence type="predicted"/>
<dbReference type="Gene3D" id="1.20.1250.20">
    <property type="entry name" value="MFS general substrate transporter like domains"/>
    <property type="match status" value="1"/>
</dbReference>
<dbReference type="OMA" id="WYTYAPA"/>
<evidence type="ECO:0000256" key="6">
    <source>
        <dbReference type="SAM" id="Phobius"/>
    </source>
</evidence>
<accession>A0A913X9E0</accession>
<feature type="transmembrane region" description="Helical" evidence="6">
    <location>
        <begin position="468"/>
        <end position="489"/>
    </location>
</feature>
<reference evidence="8" key="1">
    <citation type="submission" date="2022-11" db="UniProtKB">
        <authorList>
            <consortium name="EnsemblMetazoa"/>
        </authorList>
    </citation>
    <scope>IDENTIFICATION</scope>
</reference>
<sequence length="524" mass="58379">MSAEQKEADLSSSRIYHKTKFDSLLKKIGEFGKFQKIQWFLLFLAIIPQSWYTYAPAFAVRKVKADQMSCGNNGNISGKAVCEIWHNKTYCGDVKYQTDFTSVATDWDIICEDAKAYIPLTKTIFYAGKLVGAYLFGWISDRYGRRVTLLSTMFIQFLASLIQSFSVNFTMYVILRVPLGVCSGGTLIAAFALMAEMVVPDKRNWANTLVQSSYGVGIAIQALLAYLVREWKPFSLTITIPNVLFVLYFCYVPESPRWLAARGRFDEAKKILCKIAKTNGHECDDGDFNLLVESEKKKEADNKKTYYLWHLFSTRYLFKITVIEGWSWLVVSGVYYGLSFNSGNLSGDFYLNFAASGLVEIPAYIIAGYLVDRINRRIPLMVYYISGGIALLCIIPIQALGKHEELSVVVMVLALIGKFFISAAYYQVYIHAAELYPTVIRSAGVGFASLCGRIGGMAAPYVADSTPLLAPAIIFGGASMSAGIITFFLPETRGKPLPDHIDDDAPTGEAINIDPKDEDNNTKL</sequence>
<dbReference type="RefSeq" id="XP_020900447.1">
    <property type="nucleotide sequence ID" value="XM_021044788.2"/>
</dbReference>
<feature type="domain" description="Major facilitator superfamily (MFS) profile" evidence="7">
    <location>
        <begin position="41"/>
        <end position="494"/>
    </location>
</feature>
<evidence type="ECO:0000256" key="5">
    <source>
        <dbReference type="SAM" id="MobiDB-lite"/>
    </source>
</evidence>
<dbReference type="GeneID" id="110239080"/>
<name>A0A913X9E0_EXADI</name>
<feature type="transmembrane region" description="Helical" evidence="6">
    <location>
        <begin position="406"/>
        <end position="426"/>
    </location>
</feature>
<feature type="region of interest" description="Disordered" evidence="5">
    <location>
        <begin position="498"/>
        <end position="524"/>
    </location>
</feature>
<feature type="transmembrane region" description="Helical" evidence="6">
    <location>
        <begin position="173"/>
        <end position="193"/>
    </location>
</feature>